<keyword evidence="3" id="KW-1185">Reference proteome</keyword>
<dbReference type="CDD" id="cd00195">
    <property type="entry name" value="UBCc_UEV"/>
    <property type="match status" value="1"/>
</dbReference>
<comment type="caution">
    <text evidence="2">The sequence shown here is derived from an EMBL/GenBank/DDBJ whole genome shotgun (WGS) entry which is preliminary data.</text>
</comment>
<reference evidence="2 3" key="1">
    <citation type="submission" date="2019-03" db="EMBL/GenBank/DDBJ databases">
        <title>Genomic Encyclopedia of Type Strains, Phase IV (KMG-IV): sequencing the most valuable type-strain genomes for metagenomic binning, comparative biology and taxonomic classification.</title>
        <authorList>
            <person name="Goeker M."/>
        </authorList>
    </citation>
    <scope>NUCLEOTIDE SEQUENCE [LARGE SCALE GENOMIC DNA]</scope>
    <source>
        <strain evidence="2 3">DSM 45934</strain>
    </source>
</reference>
<gene>
    <name evidence="2" type="ORF">EV192_11175</name>
</gene>
<dbReference type="Pfam" id="PF19955">
    <property type="entry name" value="EAD1"/>
    <property type="match status" value="1"/>
</dbReference>
<evidence type="ECO:0000313" key="2">
    <source>
        <dbReference type="EMBL" id="TCO52881.1"/>
    </source>
</evidence>
<dbReference type="Gene3D" id="3.10.110.10">
    <property type="entry name" value="Ubiquitin Conjugating Enzyme"/>
    <property type="match status" value="1"/>
</dbReference>
<dbReference type="InterPro" id="IPR045430">
    <property type="entry name" value="EAD1"/>
</dbReference>
<dbReference type="AlphaFoldDB" id="A0A4R2J348"/>
<protein>
    <submittedName>
        <fullName evidence="2">Ubiquitin-protein ligase</fullName>
    </submittedName>
</protein>
<dbReference type="RefSeq" id="WP_132123852.1">
    <property type="nucleotide sequence ID" value="NZ_SLWS01000011.1"/>
</dbReference>
<evidence type="ECO:0000313" key="3">
    <source>
        <dbReference type="Proteomes" id="UP000295680"/>
    </source>
</evidence>
<accession>A0A4R2J348</accession>
<evidence type="ECO:0000259" key="1">
    <source>
        <dbReference type="Pfam" id="PF19955"/>
    </source>
</evidence>
<dbReference type="OrthoDB" id="3685646at2"/>
<sequence>MKHPEVAELMAKLYFDETTAKAVLIRAGYPPHVLPPFGDASSFWTSVIQQMELGLGPADTLPQLIAQTAGTFQGNLEMQAMHAKWTGTEPPATAAPVGVSPDGPCHTLTLVGADLPDEFLQVIRDQLGSETAELLYVSKQQCSVEIPDPGSGAGKLQQQIQEMVETFTAGSKIKVSYAKYKFRPYLYSQLTVFGPDTTPYLLQSVPATTTPEDIAAAIVAQTRATNERSGGPISTVIDAVTDEGPERLDPEKTLHENNVKDKDKMHVGIKAVAGNISPELRLEAQMRMRAQIRRFALGHPAFEIVEYDNEDLPDRITFELEGPGLAPPENLTDFLAGSENISIQDYRALNWAELRPVEINFHRFTMHLREMFPVVAPYVIWRTPVFHPNIWRLPQPGVYPGTVCLGPLMDGYRPDLDFGWLCQLLIDIGTYRNYDVVDAPTYPDPPAALWARTEPGQELIQSIGGPPMRQTTQREDEKPIAPALWLSPLAEHMARGNHGS</sequence>
<name>A0A4R2J348_9PSEU</name>
<proteinExistence type="predicted"/>
<feature type="domain" description="Effector-associated" evidence="1">
    <location>
        <begin position="5"/>
        <end position="81"/>
    </location>
</feature>
<keyword evidence="2" id="KW-0436">Ligase</keyword>
<dbReference type="InterPro" id="IPR016135">
    <property type="entry name" value="UBQ-conjugating_enzyme/RWD"/>
</dbReference>
<dbReference type="GO" id="GO:0016874">
    <property type="term" value="F:ligase activity"/>
    <property type="evidence" value="ECO:0007669"/>
    <property type="project" value="UniProtKB-KW"/>
</dbReference>
<dbReference type="SUPFAM" id="SSF54495">
    <property type="entry name" value="UBC-like"/>
    <property type="match status" value="1"/>
</dbReference>
<dbReference type="Proteomes" id="UP000295680">
    <property type="component" value="Unassembled WGS sequence"/>
</dbReference>
<dbReference type="EMBL" id="SLWS01000011">
    <property type="protein sequence ID" value="TCO52881.1"/>
    <property type="molecule type" value="Genomic_DNA"/>
</dbReference>
<organism evidence="2 3">
    <name type="scientific">Actinocrispum wychmicini</name>
    <dbReference type="NCBI Taxonomy" id="1213861"/>
    <lineage>
        <taxon>Bacteria</taxon>
        <taxon>Bacillati</taxon>
        <taxon>Actinomycetota</taxon>
        <taxon>Actinomycetes</taxon>
        <taxon>Pseudonocardiales</taxon>
        <taxon>Pseudonocardiaceae</taxon>
        <taxon>Actinocrispum</taxon>
    </lineage>
</organism>